<dbReference type="Pfam" id="PF14630">
    <property type="entry name" value="ORC5_C"/>
    <property type="match status" value="1"/>
</dbReference>
<dbReference type="GO" id="GO:0006270">
    <property type="term" value="P:DNA replication initiation"/>
    <property type="evidence" value="ECO:0007669"/>
    <property type="project" value="TreeGrafter"/>
</dbReference>
<dbReference type="Pfam" id="PF21639">
    <property type="entry name" value="ORC5_lid"/>
    <property type="match status" value="1"/>
</dbReference>
<feature type="compositionally biased region" description="Low complexity" evidence="4">
    <location>
        <begin position="426"/>
        <end position="437"/>
    </location>
</feature>
<dbReference type="GO" id="GO:0005664">
    <property type="term" value="C:nuclear origin of replication recognition complex"/>
    <property type="evidence" value="ECO:0007669"/>
    <property type="project" value="TreeGrafter"/>
</dbReference>
<dbReference type="PANTHER" id="PTHR12705">
    <property type="entry name" value="ORIGIN RECOGNITION COMPLEX SUBUNIT 5"/>
    <property type="match status" value="1"/>
</dbReference>
<feature type="domain" description="Origin recognition complex subunit 5 C-terminal" evidence="5">
    <location>
        <begin position="385"/>
        <end position="542"/>
    </location>
</feature>
<feature type="domain" description="ORC5 lid" evidence="6">
    <location>
        <begin position="251"/>
        <end position="292"/>
    </location>
</feature>
<organism evidence="7 8">
    <name type="scientific">Collybia nuda</name>
    <dbReference type="NCBI Taxonomy" id="64659"/>
    <lineage>
        <taxon>Eukaryota</taxon>
        <taxon>Fungi</taxon>
        <taxon>Dikarya</taxon>
        <taxon>Basidiomycota</taxon>
        <taxon>Agaricomycotina</taxon>
        <taxon>Agaricomycetes</taxon>
        <taxon>Agaricomycetidae</taxon>
        <taxon>Agaricales</taxon>
        <taxon>Tricholomatineae</taxon>
        <taxon>Clitocybaceae</taxon>
        <taxon>Collybia</taxon>
    </lineage>
</organism>
<feature type="region of interest" description="Disordered" evidence="4">
    <location>
        <begin position="418"/>
        <end position="440"/>
    </location>
</feature>
<dbReference type="GO" id="GO:0003688">
    <property type="term" value="F:DNA replication origin binding"/>
    <property type="evidence" value="ECO:0007669"/>
    <property type="project" value="TreeGrafter"/>
</dbReference>
<dbReference type="Proteomes" id="UP000807353">
    <property type="component" value="Unassembled WGS sequence"/>
</dbReference>
<evidence type="ECO:0000256" key="2">
    <source>
        <dbReference type="ARBA" id="ARBA00022705"/>
    </source>
</evidence>
<accession>A0A9P5YCL1</accession>
<evidence type="ECO:0000259" key="6">
    <source>
        <dbReference type="Pfam" id="PF21639"/>
    </source>
</evidence>
<dbReference type="InterPro" id="IPR048866">
    <property type="entry name" value="ORC5_lid"/>
</dbReference>
<dbReference type="AlphaFoldDB" id="A0A9P5YCL1"/>
<dbReference type="OrthoDB" id="365981at2759"/>
<dbReference type="EMBL" id="MU150244">
    <property type="protein sequence ID" value="KAF9465986.1"/>
    <property type="molecule type" value="Genomic_DNA"/>
</dbReference>
<dbReference type="InterPro" id="IPR047088">
    <property type="entry name" value="ORC5_C"/>
</dbReference>
<evidence type="ECO:0000313" key="8">
    <source>
        <dbReference type="Proteomes" id="UP000807353"/>
    </source>
</evidence>
<evidence type="ECO:0000256" key="1">
    <source>
        <dbReference type="ARBA" id="ARBA00004123"/>
    </source>
</evidence>
<keyword evidence="3" id="KW-0539">Nucleus</keyword>
<comment type="caution">
    <text evidence="7">The sequence shown here is derived from an EMBL/GenBank/DDBJ whole genome shotgun (WGS) entry which is preliminary data.</text>
</comment>
<keyword evidence="2" id="KW-0235">DNA replication</keyword>
<evidence type="ECO:0000256" key="4">
    <source>
        <dbReference type="SAM" id="MobiDB-lite"/>
    </source>
</evidence>
<proteinExistence type="predicted"/>
<dbReference type="InterPro" id="IPR020796">
    <property type="entry name" value="ORC5"/>
</dbReference>
<evidence type="ECO:0000313" key="7">
    <source>
        <dbReference type="EMBL" id="KAF9465986.1"/>
    </source>
</evidence>
<evidence type="ECO:0000259" key="5">
    <source>
        <dbReference type="Pfam" id="PF14630"/>
    </source>
</evidence>
<feature type="region of interest" description="Disordered" evidence="4">
    <location>
        <begin position="295"/>
        <end position="315"/>
    </location>
</feature>
<evidence type="ECO:0000256" key="3">
    <source>
        <dbReference type="ARBA" id="ARBA00023242"/>
    </source>
</evidence>
<comment type="subcellular location">
    <subcellularLocation>
        <location evidence="1">Nucleus</location>
    </subcellularLocation>
</comment>
<sequence>MEDVSEAHYIGYEELVTDLSTLLTYPPPFIYINDPISPRTTSMIVDSIFEKFIEEFPGGSSSIRAAKVNAISCFSARLLYDSILNSLASWEAQWDDGCANWNIEDDGPRWNENFDGFIHGLHALCAYLQDEKARKKGKGKQKQKSTEYEGDDVRLIIAIERAERLKDNLPELLVPLTRLAELARIDLTVIFISDVQWEDIRPPLGASPDPFFIDVLPLTKETITNRICSKFSYTSDDLEPGPYHPSLKGLYSHFISVLCDVCFPFTNDPQELEYIAAARWPGFVQPVLDEHRRKVTSESENEMNEGDAGSTLHPPTEDVRMRLSRIFNSSLNSAMEELYPRLTNATEWASANQPKSDLLAKPPGEVMKRGTLGSSLDKDEGMKSLSRMSKFILVAAFIASTNPTKSDLRMFGRGLDEKKRKRRATKATGKTKGGPAKIPQRLVGPVQFPLDRLLAILGALLEENDVESRPPAPPEYTIPGEYTDMETGRIGIYSSIMKLTSMRLLHRMSHPDRIDGPPALKCGISYDVALLLAKQLDIPLNDLMWDPI</sequence>
<name>A0A9P5YCL1_9AGAR</name>
<keyword evidence="8" id="KW-1185">Reference proteome</keyword>
<gene>
    <name evidence="7" type="ORF">BDZ94DRAFT_1188587</name>
</gene>
<dbReference type="PANTHER" id="PTHR12705:SF0">
    <property type="entry name" value="ORIGIN RECOGNITION COMPLEX SUBUNIT 5"/>
    <property type="match status" value="1"/>
</dbReference>
<protein>
    <submittedName>
        <fullName evidence="7">Origin recognition complex subunit 5 C-terminus-domain-containing protein</fullName>
    </submittedName>
</protein>
<reference evidence="7" key="1">
    <citation type="submission" date="2020-11" db="EMBL/GenBank/DDBJ databases">
        <authorList>
            <consortium name="DOE Joint Genome Institute"/>
            <person name="Ahrendt S."/>
            <person name="Riley R."/>
            <person name="Andreopoulos W."/>
            <person name="Labutti K."/>
            <person name="Pangilinan J."/>
            <person name="Ruiz-Duenas F.J."/>
            <person name="Barrasa J.M."/>
            <person name="Sanchez-Garcia M."/>
            <person name="Camarero S."/>
            <person name="Miyauchi S."/>
            <person name="Serrano A."/>
            <person name="Linde D."/>
            <person name="Babiker R."/>
            <person name="Drula E."/>
            <person name="Ayuso-Fernandez I."/>
            <person name="Pacheco R."/>
            <person name="Padilla G."/>
            <person name="Ferreira P."/>
            <person name="Barriuso J."/>
            <person name="Kellner H."/>
            <person name="Castanera R."/>
            <person name="Alfaro M."/>
            <person name="Ramirez L."/>
            <person name="Pisabarro A.G."/>
            <person name="Kuo A."/>
            <person name="Tritt A."/>
            <person name="Lipzen A."/>
            <person name="He G."/>
            <person name="Yan M."/>
            <person name="Ng V."/>
            <person name="Cullen D."/>
            <person name="Martin F."/>
            <person name="Rosso M.-N."/>
            <person name="Henrissat B."/>
            <person name="Hibbett D."/>
            <person name="Martinez A.T."/>
            <person name="Grigoriev I.V."/>
        </authorList>
    </citation>
    <scope>NUCLEOTIDE SEQUENCE</scope>
    <source>
        <strain evidence="7">CBS 247.69</strain>
    </source>
</reference>
<feature type="region of interest" description="Disordered" evidence="4">
    <location>
        <begin position="350"/>
        <end position="375"/>
    </location>
</feature>